<feature type="compositionally biased region" description="Basic and acidic residues" evidence="1">
    <location>
        <begin position="478"/>
        <end position="493"/>
    </location>
</feature>
<gene>
    <name evidence="2" type="ORF">AZE42_00697</name>
</gene>
<dbReference type="STRING" id="180088.A0A1J8QIA8"/>
<feature type="compositionally biased region" description="Basic residues" evidence="1">
    <location>
        <begin position="881"/>
        <end position="891"/>
    </location>
</feature>
<feature type="region of interest" description="Disordered" evidence="1">
    <location>
        <begin position="688"/>
        <end position="839"/>
    </location>
</feature>
<proteinExistence type="predicted"/>
<feature type="region of interest" description="Disordered" evidence="1">
    <location>
        <begin position="24"/>
        <end position="517"/>
    </location>
</feature>
<feature type="compositionally biased region" description="Basic and acidic residues" evidence="1">
    <location>
        <begin position="93"/>
        <end position="110"/>
    </location>
</feature>
<reference evidence="2 3" key="1">
    <citation type="submission" date="2016-03" db="EMBL/GenBank/DDBJ databases">
        <title>Comparative genomics of the ectomycorrhizal sister species Rhizopogon vinicolor and Rhizopogon vesiculosus (Basidiomycota: Boletales) reveals a divergence of the mating type B locus.</title>
        <authorList>
            <person name="Mujic A.B."/>
            <person name="Kuo A."/>
            <person name="Tritt A."/>
            <person name="Lipzen A."/>
            <person name="Chen C."/>
            <person name="Johnson J."/>
            <person name="Sharma A."/>
            <person name="Barry K."/>
            <person name="Grigoriev I.V."/>
            <person name="Spatafora J.W."/>
        </authorList>
    </citation>
    <scope>NUCLEOTIDE SEQUENCE [LARGE SCALE GENOMIC DNA]</scope>
    <source>
        <strain evidence="2 3">AM-OR11-056</strain>
    </source>
</reference>
<feature type="region of interest" description="Disordered" evidence="1">
    <location>
        <begin position="582"/>
        <end position="668"/>
    </location>
</feature>
<feature type="compositionally biased region" description="Low complexity" evidence="1">
    <location>
        <begin position="67"/>
        <end position="90"/>
    </location>
</feature>
<keyword evidence="3" id="KW-1185">Reference proteome</keyword>
<feature type="compositionally biased region" description="Polar residues" evidence="1">
    <location>
        <begin position="814"/>
        <end position="833"/>
    </location>
</feature>
<dbReference type="Proteomes" id="UP000183567">
    <property type="component" value="Unassembled WGS sequence"/>
</dbReference>
<evidence type="ECO:0000313" key="3">
    <source>
        <dbReference type="Proteomes" id="UP000183567"/>
    </source>
</evidence>
<feature type="compositionally biased region" description="Acidic residues" evidence="1">
    <location>
        <begin position="692"/>
        <end position="711"/>
    </location>
</feature>
<evidence type="ECO:0000313" key="2">
    <source>
        <dbReference type="EMBL" id="OJA09170.1"/>
    </source>
</evidence>
<dbReference type="OrthoDB" id="3357439at2759"/>
<dbReference type="EMBL" id="LVVM01006000">
    <property type="protein sequence ID" value="OJA09170.1"/>
    <property type="molecule type" value="Genomic_DNA"/>
</dbReference>
<feature type="compositionally biased region" description="Low complexity" evidence="1">
    <location>
        <begin position="624"/>
        <end position="635"/>
    </location>
</feature>
<protein>
    <submittedName>
        <fullName evidence="2">Uncharacterized protein</fullName>
    </submittedName>
</protein>
<comment type="caution">
    <text evidence="2">The sequence shown here is derived from an EMBL/GenBank/DDBJ whole genome shotgun (WGS) entry which is preliminary data.</text>
</comment>
<name>A0A1J8QIA8_9AGAM</name>
<feature type="compositionally biased region" description="Polar residues" evidence="1">
    <location>
        <begin position="149"/>
        <end position="158"/>
    </location>
</feature>
<feature type="compositionally biased region" description="Acidic residues" evidence="1">
    <location>
        <begin position="726"/>
        <end position="738"/>
    </location>
</feature>
<feature type="compositionally biased region" description="Acidic residues" evidence="1">
    <location>
        <begin position="636"/>
        <end position="648"/>
    </location>
</feature>
<feature type="compositionally biased region" description="Polar residues" evidence="1">
    <location>
        <begin position="218"/>
        <end position="229"/>
    </location>
</feature>
<feature type="compositionally biased region" description="Polar residues" evidence="1">
    <location>
        <begin position="507"/>
        <end position="517"/>
    </location>
</feature>
<feature type="compositionally biased region" description="Basic and acidic residues" evidence="1">
    <location>
        <begin position="590"/>
        <end position="606"/>
    </location>
</feature>
<feature type="region of interest" description="Disordered" evidence="1">
    <location>
        <begin position="853"/>
        <end position="1033"/>
    </location>
</feature>
<sequence length="1140" mass="121440">MSMDVAVDITDAETIFASSREILDKLGPWNYMERTRTPTNDQPPEDADVTVATEPKPKKRKKGSEESAPVASSSKLSAKSKVSTVTKATTDPTDERPAKKPKAAKADTSKDVSSTQVVTKLTEKPSTDSIDEQPPKKKSRTAKADTSKDVTSTPVVTKSSRKPPAAIEVPKPKKKSKTAKADVSEDVPSAEVIVKPTEKPLVDPADEQSLKKPKTAKADTSNDATSTSVALLPKPKKKSNIAMAGTSEDATSAEIVAKPTEVSSVDPIDGQPPKKSKSVKAGTSKDATSVAPLSKPKKKLKTAKADTSEDVAKPTEKPPKKTKKAVESKEPSKLPLSTNTAISAPPGPAEPSGKSSGIEKKKVARKPPSPQSIADEHSANPMENGVTTSEKTKVKSKPKDREGEVQARKPAVEKSSTKDPNKDAIAEVEVAKEKKSKESKPTKTKDSDADAGRPLDAINIQDNVNRIGSAKSAISSEEEGKATTKDINAERNLVDTSRPSASSPSSVIKTTKGGVSSSPLCHVCSGSFHPLYRCPTVLAGHEAIQNKLEELKKAGTSEHQLAIKDLESLLNSSGVAVSSASSAAQEELGIDNKSDGEATKAAEKSGSHSQPSWTPLMPNHSLLSEVTVESRGEGSSSEEEDEFGQEPEQEGHDVETGQPSLDNVDLDAIMRGPTPIKLHNLISIMESKEDGFDTEDEDDDMGPLEVEDDGAEERKYRRLSQRLVESSDEKEDVEDSGGDNDSKKRSMLPPKISARPNGSTSNAKDPVGSRMDVVPTSDSDDMRVSFSGAPDSTKALAEGDGKAAEALDPDKPSDTSPIGGTSLLHNKTETNNDPIEPADDLVESMHGRAFDIDPIEATTPPGLKATMPLSPVIHSTPKSGVVKRMKNRHGQHPSPSQIPVRADDPEMTRRAKVAAGTGSDKLSIRGGTGRTRADLPHVSSQPVGRGATFAKMNGNAATPFHSQPLPKCPTSLAKWDAIREPSPSVMTDEMDRSSPPLDEPVEILGELAGQASDRNDVGERSDDGSSDKSRKPLFELTESLVPIPYSQNNSPLQKHLDVPASQVPFPYSKYNAPIQKRFEVAEDSPNTEFETDGDEKEKKTIAKSRRSIAPYRKLSDIAASQSALFSQSTPVVPGPSTLAS</sequence>
<feature type="compositionally biased region" description="Basic and acidic residues" evidence="1">
    <location>
        <begin position="1013"/>
        <end position="1033"/>
    </location>
</feature>
<feature type="compositionally biased region" description="Basic and acidic residues" evidence="1">
    <location>
        <begin position="390"/>
        <end position="453"/>
    </location>
</feature>
<feature type="compositionally biased region" description="Low complexity" evidence="1">
    <location>
        <begin position="497"/>
        <end position="506"/>
    </location>
</feature>
<organism evidence="2 3">
    <name type="scientific">Rhizopogon vesiculosus</name>
    <dbReference type="NCBI Taxonomy" id="180088"/>
    <lineage>
        <taxon>Eukaryota</taxon>
        <taxon>Fungi</taxon>
        <taxon>Dikarya</taxon>
        <taxon>Basidiomycota</taxon>
        <taxon>Agaricomycotina</taxon>
        <taxon>Agaricomycetes</taxon>
        <taxon>Agaricomycetidae</taxon>
        <taxon>Boletales</taxon>
        <taxon>Suillineae</taxon>
        <taxon>Rhizopogonaceae</taxon>
        <taxon>Rhizopogon</taxon>
    </lineage>
</organism>
<feature type="non-terminal residue" evidence="2">
    <location>
        <position position="1140"/>
    </location>
</feature>
<accession>A0A1J8QIA8</accession>
<feature type="compositionally biased region" description="Basic and acidic residues" evidence="1">
    <location>
        <begin position="797"/>
        <end position="813"/>
    </location>
</feature>
<dbReference type="AlphaFoldDB" id="A0A1J8QIA8"/>
<evidence type="ECO:0000256" key="1">
    <source>
        <dbReference type="SAM" id="MobiDB-lite"/>
    </source>
</evidence>
<feature type="region of interest" description="Disordered" evidence="1">
    <location>
        <begin position="1081"/>
        <end position="1103"/>
    </location>
</feature>
<feature type="compositionally biased region" description="Basic and acidic residues" evidence="1">
    <location>
        <begin position="303"/>
        <end position="332"/>
    </location>
</feature>